<feature type="region of interest" description="Disordered" evidence="1">
    <location>
        <begin position="689"/>
        <end position="728"/>
    </location>
</feature>
<proteinExistence type="predicted"/>
<evidence type="ECO:0000313" key="4">
    <source>
        <dbReference type="Proteomes" id="UP000228535"/>
    </source>
</evidence>
<evidence type="ECO:0000256" key="1">
    <source>
        <dbReference type="SAM" id="MobiDB-lite"/>
    </source>
</evidence>
<reference evidence="3 4" key="1">
    <citation type="submission" date="2017-11" db="EMBL/GenBank/DDBJ databases">
        <title>Genomic Encyclopedia of Archaeal and Bacterial Type Strains, Phase II (KMG-II): From Individual Species to Whole Genera.</title>
        <authorList>
            <person name="Goeker M."/>
        </authorList>
    </citation>
    <scope>NUCLEOTIDE SEQUENCE [LARGE SCALE GENOMIC DNA]</scope>
    <source>
        <strain evidence="3 4">DSM 11115</strain>
    </source>
</reference>
<feature type="compositionally biased region" description="Low complexity" evidence="1">
    <location>
        <begin position="9"/>
        <end position="20"/>
    </location>
</feature>
<dbReference type="Pfam" id="PF13699">
    <property type="entry name" value="eCIS_core"/>
    <property type="match status" value="1"/>
</dbReference>
<organism evidence="3 4">
    <name type="scientific">Hymenobacter chitinivorans DSM 11115</name>
    <dbReference type="NCBI Taxonomy" id="1121954"/>
    <lineage>
        <taxon>Bacteria</taxon>
        <taxon>Pseudomonadati</taxon>
        <taxon>Bacteroidota</taxon>
        <taxon>Cytophagia</taxon>
        <taxon>Cytophagales</taxon>
        <taxon>Hymenobacteraceae</taxon>
        <taxon>Hymenobacter</taxon>
    </lineage>
</organism>
<feature type="compositionally biased region" description="Polar residues" evidence="1">
    <location>
        <begin position="50"/>
        <end position="59"/>
    </location>
</feature>
<feature type="region of interest" description="Disordered" evidence="1">
    <location>
        <begin position="50"/>
        <end position="79"/>
    </location>
</feature>
<dbReference type="Proteomes" id="UP000228535">
    <property type="component" value="Unassembled WGS sequence"/>
</dbReference>
<evidence type="ECO:0000259" key="2">
    <source>
        <dbReference type="Pfam" id="PF13699"/>
    </source>
</evidence>
<dbReference type="InterPro" id="IPR025295">
    <property type="entry name" value="eCIS_core_dom"/>
</dbReference>
<name>A0A2M9BTD2_9BACT</name>
<dbReference type="RefSeq" id="WP_100336821.1">
    <property type="nucleotide sequence ID" value="NZ_PGFA01000001.1"/>
</dbReference>
<comment type="caution">
    <text evidence="3">The sequence shown here is derived from an EMBL/GenBank/DDBJ whole genome shotgun (WGS) entry which is preliminary data.</text>
</comment>
<feature type="region of interest" description="Disordered" evidence="1">
    <location>
        <begin position="1"/>
        <end position="37"/>
    </location>
</feature>
<keyword evidence="4" id="KW-1185">Reference proteome</keyword>
<feature type="compositionally biased region" description="Basic and acidic residues" evidence="1">
    <location>
        <begin position="422"/>
        <end position="433"/>
    </location>
</feature>
<accession>A0A2M9BTD2</accession>
<feature type="domain" description="eCIS core" evidence="2">
    <location>
        <begin position="80"/>
        <end position="145"/>
    </location>
</feature>
<protein>
    <submittedName>
        <fullName evidence="3">Uncharacterized protein DUF4157</fullName>
    </submittedName>
</protein>
<evidence type="ECO:0000313" key="3">
    <source>
        <dbReference type="EMBL" id="PJJ61209.1"/>
    </source>
</evidence>
<feature type="region of interest" description="Disordered" evidence="1">
    <location>
        <begin position="404"/>
        <end position="433"/>
    </location>
</feature>
<sequence length="728" mass="77680">MASRSAKVTAPAPRSTAATPLSNAPSAALTAADNRPAAVAQRRLQTLADNSPRVQQAAQLQAHADTGAAPVPQKANRTGLPDELKAGVESLSGHSLDEVRVHYNSSQPAQLQAHAYAQGTDIHLAPGQEQHLPHEAWHVVQQQQGRVQPTRQLPNEVAVNDDAGLEREADVMGARALGPTAAATRTGPVQRQILPRQLMRAAPEATAASAVLAKEPGWTLEAVGSARPAPAAASGLPVQCVGGKKFGLQVTGATDNVTVAEGLVRLKQVQADYKREIKEAKQAAALTFSGGDQADVTRQTEYSTALAAAEMTPEGLIDKLAGGLTVDNDIISYQGQEVARIRRGAAAYHVSTPAAGGVAAVYKRHTLNGPSANEFVDVGGEKLRRYAWRGITPPERAAFRANTPLRPMNSGRETQGQIGYNFDDRTGRPIERTRSGTSVTDLEWLNSHAGTALGAVPMDQRLLAFMQTRKGVGKLLSATSTPKPITSNHGASFAGYGRIKVDLARVPTINITHHYKQPAFTAGALSTTVGRPGNIHHRLDWETNRANETVLRNRELLLSEIPSAAVAELQDTPERQAYEQEFSRLYTSKFKELYRQVVQNSELDFGAIVAPDPAVIPYREDHYSIVQARTDIDVPTITEEARVAAQPLLEYGEAYNTSYADGWTAGYEDAAWESTYVATHAADVTAINVPEAPDPGSIPTGAGRRAGQNDGRAAGNTAGKLEGTNYSG</sequence>
<gene>
    <name evidence="3" type="ORF">CLV45_2647</name>
</gene>
<dbReference type="EMBL" id="PGFA01000001">
    <property type="protein sequence ID" value="PJJ61209.1"/>
    <property type="molecule type" value="Genomic_DNA"/>
</dbReference>
<dbReference type="AlphaFoldDB" id="A0A2M9BTD2"/>
<dbReference type="OrthoDB" id="292792at2"/>